<dbReference type="PANTHER" id="PTHR30404">
    <property type="entry name" value="N-ACETYLMURAMOYL-L-ALANINE AMIDASE"/>
    <property type="match status" value="1"/>
</dbReference>
<dbReference type="InterPro" id="IPR050695">
    <property type="entry name" value="N-acetylmuramoyl_amidase_3"/>
</dbReference>
<dbReference type="InterPro" id="IPR002508">
    <property type="entry name" value="MurNAc-LAA_cat"/>
</dbReference>
<dbReference type="PANTHER" id="PTHR30404:SF0">
    <property type="entry name" value="N-ACETYLMURAMOYL-L-ALANINE AMIDASE AMIC"/>
    <property type="match status" value="1"/>
</dbReference>
<dbReference type="Pfam" id="PF01520">
    <property type="entry name" value="Amidase_3"/>
    <property type="match status" value="1"/>
</dbReference>
<dbReference type="Gene3D" id="3.40.630.40">
    <property type="entry name" value="Zn-dependent exopeptidases"/>
    <property type="match status" value="1"/>
</dbReference>
<dbReference type="SMART" id="SM00646">
    <property type="entry name" value="Ami_3"/>
    <property type="match status" value="1"/>
</dbReference>
<dbReference type="OrthoDB" id="9772024at2"/>
<dbReference type="eggNOG" id="COG0860">
    <property type="taxonomic scope" value="Bacteria"/>
</dbReference>
<dbReference type="GO" id="GO:0008745">
    <property type="term" value="F:N-acetylmuramoyl-L-alanine amidase activity"/>
    <property type="evidence" value="ECO:0007669"/>
    <property type="project" value="InterPro"/>
</dbReference>
<reference evidence="3 4" key="1">
    <citation type="submission" date="2011-11" db="EMBL/GenBank/DDBJ databases">
        <title>The Noncontiguous Finished genome of Desulfosporosinus youngiae DSM 17734.</title>
        <authorList>
            <consortium name="US DOE Joint Genome Institute (JGI-PGF)"/>
            <person name="Lucas S."/>
            <person name="Han J."/>
            <person name="Lapidus A."/>
            <person name="Cheng J.-F."/>
            <person name="Goodwin L."/>
            <person name="Pitluck S."/>
            <person name="Peters L."/>
            <person name="Ovchinnikova G."/>
            <person name="Lu M."/>
            <person name="Land M.L."/>
            <person name="Hauser L."/>
            <person name="Pester M."/>
            <person name="Spring S."/>
            <person name="Ollivier B."/>
            <person name="Rattei T."/>
            <person name="Klenk H.-P."/>
            <person name="Wagner M."/>
            <person name="Loy A."/>
            <person name="Woyke T.J."/>
        </authorList>
    </citation>
    <scope>NUCLEOTIDE SEQUENCE [LARGE SCALE GENOMIC DNA]</scope>
    <source>
        <strain evidence="3 4">DSM 17734</strain>
    </source>
</reference>
<gene>
    <name evidence="3" type="ORF">DesyoDRAFT_5145</name>
</gene>
<dbReference type="GO" id="GO:0009253">
    <property type="term" value="P:peptidoglycan catabolic process"/>
    <property type="evidence" value="ECO:0007669"/>
    <property type="project" value="InterPro"/>
</dbReference>
<protein>
    <submittedName>
        <fullName evidence="3">N-acetylmuramoyl-L-alanine amidase</fullName>
    </submittedName>
</protein>
<proteinExistence type="predicted"/>
<accession>H5Y099</accession>
<name>H5Y099_9FIRM</name>
<dbReference type="HOGENOM" id="CLU_989468_0_0_9"/>
<dbReference type="EMBL" id="CM001441">
    <property type="protein sequence ID" value="EHQ92078.1"/>
    <property type="molecule type" value="Genomic_DNA"/>
</dbReference>
<evidence type="ECO:0000259" key="2">
    <source>
        <dbReference type="SMART" id="SM00646"/>
    </source>
</evidence>
<keyword evidence="1" id="KW-0378">Hydrolase</keyword>
<dbReference type="STRING" id="768710.DesyoDRAFT_5145"/>
<evidence type="ECO:0000313" key="4">
    <source>
        <dbReference type="Proteomes" id="UP000005104"/>
    </source>
</evidence>
<dbReference type="SUPFAM" id="SSF53187">
    <property type="entry name" value="Zn-dependent exopeptidases"/>
    <property type="match status" value="1"/>
</dbReference>
<organism evidence="3 4">
    <name type="scientific">Desulfosporosinus youngiae DSM 17734</name>
    <dbReference type="NCBI Taxonomy" id="768710"/>
    <lineage>
        <taxon>Bacteria</taxon>
        <taxon>Bacillati</taxon>
        <taxon>Bacillota</taxon>
        <taxon>Clostridia</taxon>
        <taxon>Eubacteriales</taxon>
        <taxon>Desulfitobacteriaceae</taxon>
        <taxon>Desulfosporosinus</taxon>
    </lineage>
</organism>
<keyword evidence="4" id="KW-1185">Reference proteome</keyword>
<evidence type="ECO:0000256" key="1">
    <source>
        <dbReference type="ARBA" id="ARBA00022801"/>
    </source>
</evidence>
<dbReference type="Proteomes" id="UP000005104">
    <property type="component" value="Chromosome"/>
</dbReference>
<evidence type="ECO:0000313" key="3">
    <source>
        <dbReference type="EMBL" id="EHQ92078.1"/>
    </source>
</evidence>
<sequence>MIFDPGHGGADPGAVGSTTKEKDNVLALAKKIAVILEATGRFRVKFTRTTDKDFCAPIAFNVDLDLKNRVKAANSLGGDAFYSFHNNSAAAKAYGNEVYALAAGGEGEKIAKAIRARMALLGMTDRGVKYANWYVLKWTEMPAVLIEHGFINSEEATILEKMDQAALAIAQGIGDHFEVSVSGNTQKKRGYEMKEAVLAHGIEDYLVPARRESIKLGNCAVFLRFDDKTPPPDVFKAEHLVIVGGGPVGHPNETILSGKTWGDTAAVVSATGA</sequence>
<dbReference type="CDD" id="cd02696">
    <property type="entry name" value="MurNAc-LAA"/>
    <property type="match status" value="1"/>
</dbReference>
<dbReference type="RefSeq" id="WP_007787298.1">
    <property type="nucleotide sequence ID" value="NZ_CM001441.1"/>
</dbReference>
<feature type="domain" description="MurNAc-LAA" evidence="2">
    <location>
        <begin position="70"/>
        <end position="174"/>
    </location>
</feature>
<dbReference type="AlphaFoldDB" id="H5Y099"/>
<dbReference type="GO" id="GO:0030288">
    <property type="term" value="C:outer membrane-bounded periplasmic space"/>
    <property type="evidence" value="ECO:0007669"/>
    <property type="project" value="TreeGrafter"/>
</dbReference>